<dbReference type="AlphaFoldDB" id="A0AB73TA55"/>
<comment type="similarity">
    <text evidence="1 5">Belongs to the 5-formyltetrahydrofolate cyclo-ligase family.</text>
</comment>
<dbReference type="InterPro" id="IPR037171">
    <property type="entry name" value="NagB/RpiA_transferase-like"/>
</dbReference>
<keyword evidence="3 4" id="KW-0067">ATP-binding</keyword>
<proteinExistence type="inferred from homology"/>
<dbReference type="PANTHER" id="PTHR23407:SF1">
    <property type="entry name" value="5-FORMYLTETRAHYDROFOLATE CYCLO-LIGASE"/>
    <property type="match status" value="1"/>
</dbReference>
<dbReference type="Gene3D" id="3.40.50.10420">
    <property type="entry name" value="NagB/RpiA/CoA transferase-like"/>
    <property type="match status" value="1"/>
</dbReference>
<dbReference type="EMBL" id="QGGY01000001">
    <property type="protein sequence ID" value="PWJ79055.1"/>
    <property type="molecule type" value="Genomic_DNA"/>
</dbReference>
<evidence type="ECO:0000256" key="1">
    <source>
        <dbReference type="ARBA" id="ARBA00010638"/>
    </source>
</evidence>
<evidence type="ECO:0000256" key="2">
    <source>
        <dbReference type="ARBA" id="ARBA00022741"/>
    </source>
</evidence>
<evidence type="ECO:0000256" key="4">
    <source>
        <dbReference type="PIRSR" id="PIRSR006806-1"/>
    </source>
</evidence>
<dbReference type="GO" id="GO:0009396">
    <property type="term" value="P:folic acid-containing compound biosynthetic process"/>
    <property type="evidence" value="ECO:0007669"/>
    <property type="project" value="TreeGrafter"/>
</dbReference>
<dbReference type="EC" id="6.3.3.2" evidence="5"/>
<comment type="cofactor">
    <cofactor evidence="5">
        <name>Mg(2+)</name>
        <dbReference type="ChEBI" id="CHEBI:18420"/>
    </cofactor>
</comment>
<dbReference type="RefSeq" id="WP_109624480.1">
    <property type="nucleotide sequence ID" value="NZ_JANKBI010000001.1"/>
</dbReference>
<dbReference type="PANTHER" id="PTHR23407">
    <property type="entry name" value="ATPASE INHIBITOR/5-FORMYLTETRAHYDROFOLATE CYCLO-LIGASE"/>
    <property type="match status" value="1"/>
</dbReference>
<dbReference type="GO" id="GO:0035999">
    <property type="term" value="P:tetrahydrofolate interconversion"/>
    <property type="evidence" value="ECO:0007669"/>
    <property type="project" value="TreeGrafter"/>
</dbReference>
<feature type="binding site" evidence="4">
    <location>
        <position position="53"/>
    </location>
    <ligand>
        <name>substrate</name>
    </ligand>
</feature>
<accession>A0AB73TA55</accession>
<gene>
    <name evidence="6" type="ORF">C7383_101432</name>
</gene>
<dbReference type="SUPFAM" id="SSF100950">
    <property type="entry name" value="NagB/RpiA/CoA transferase-like"/>
    <property type="match status" value="1"/>
</dbReference>
<dbReference type="InterPro" id="IPR024185">
    <property type="entry name" value="FTHF_cligase-like_sf"/>
</dbReference>
<feature type="binding site" evidence="4">
    <location>
        <begin position="7"/>
        <end position="11"/>
    </location>
    <ligand>
        <name>ATP</name>
        <dbReference type="ChEBI" id="CHEBI:30616"/>
    </ligand>
</feature>
<keyword evidence="5" id="KW-0479">Metal-binding</keyword>
<dbReference type="GO" id="GO:0030272">
    <property type="term" value="F:5-formyltetrahydrofolate cyclo-ligase activity"/>
    <property type="evidence" value="ECO:0007669"/>
    <property type="project" value="UniProtKB-EC"/>
</dbReference>
<evidence type="ECO:0000313" key="7">
    <source>
        <dbReference type="Proteomes" id="UP000245412"/>
    </source>
</evidence>
<evidence type="ECO:0000256" key="5">
    <source>
        <dbReference type="RuleBase" id="RU361279"/>
    </source>
</evidence>
<name>A0AB73TA55_9FIRM</name>
<reference evidence="6 7" key="1">
    <citation type="submission" date="2018-05" db="EMBL/GenBank/DDBJ databases">
        <authorList>
            <person name="Goeker M."/>
            <person name="Huntemann M."/>
            <person name="Clum A."/>
            <person name="Pillay M."/>
            <person name="Palaniappan K."/>
            <person name="Varghese N."/>
            <person name="Mikhailova N."/>
            <person name="Stamatis D."/>
            <person name="Reddy T."/>
            <person name="Daum C."/>
            <person name="Shapiro N."/>
            <person name="Ivanova N."/>
            <person name="Kyrpides N."/>
            <person name="Woyke T."/>
        </authorList>
    </citation>
    <scope>NUCLEOTIDE SEQUENCE [LARGE SCALE GENOMIC DNA]</scope>
    <source>
        <strain evidence="6 7">DSM 26524</strain>
    </source>
</reference>
<dbReference type="Pfam" id="PF01812">
    <property type="entry name" value="5-FTHF_cyc-lig"/>
    <property type="match status" value="1"/>
</dbReference>
<organism evidence="6 7">
    <name type="scientific">Murimonas intestini</name>
    <dbReference type="NCBI Taxonomy" id="1337051"/>
    <lineage>
        <taxon>Bacteria</taxon>
        <taxon>Bacillati</taxon>
        <taxon>Bacillota</taxon>
        <taxon>Clostridia</taxon>
        <taxon>Lachnospirales</taxon>
        <taxon>Lachnospiraceae</taxon>
        <taxon>Murimonas</taxon>
    </lineage>
</organism>
<dbReference type="GO" id="GO:0046872">
    <property type="term" value="F:metal ion binding"/>
    <property type="evidence" value="ECO:0007669"/>
    <property type="project" value="UniProtKB-KW"/>
</dbReference>
<dbReference type="PIRSF" id="PIRSF006806">
    <property type="entry name" value="FTHF_cligase"/>
    <property type="match status" value="1"/>
</dbReference>
<keyword evidence="2 4" id="KW-0547">Nucleotide-binding</keyword>
<dbReference type="InterPro" id="IPR002698">
    <property type="entry name" value="FTHF_cligase"/>
</dbReference>
<keyword evidence="7" id="KW-1185">Reference proteome</keyword>
<protein>
    <recommendedName>
        <fullName evidence="5">5-formyltetrahydrofolate cyclo-ligase</fullName>
        <ecNumber evidence="5">6.3.3.2</ecNumber>
    </recommendedName>
</protein>
<feature type="binding site" evidence="4">
    <location>
        <begin position="132"/>
        <end position="140"/>
    </location>
    <ligand>
        <name>ATP</name>
        <dbReference type="ChEBI" id="CHEBI:30616"/>
    </ligand>
</feature>
<dbReference type="Proteomes" id="UP000245412">
    <property type="component" value="Unassembled WGS sequence"/>
</dbReference>
<comment type="caution">
    <text evidence="6">The sequence shown here is derived from an EMBL/GenBank/DDBJ whole genome shotgun (WGS) entry which is preliminary data.</text>
</comment>
<dbReference type="GO" id="GO:0005524">
    <property type="term" value="F:ATP binding"/>
    <property type="evidence" value="ECO:0007669"/>
    <property type="project" value="UniProtKB-KW"/>
</dbReference>
<sequence>MEIKATKKEIRNLIFEKRKECSQEEIEEKSLEIARKISELPEFREADCIYAYMDCKGEASTKEILKRAWELGKRTAVPKVTGEDLIFYYIESFDDTKPGYFQVPEPVTGKEAWEEDAFLIVPGVAFDAMCRRCGYGKGFYDRYLSLHTGHKTAAVALDFQIVEEVPADPHDICPQMVVTPSHIYLMPERS</sequence>
<evidence type="ECO:0000313" key="6">
    <source>
        <dbReference type="EMBL" id="PWJ79055.1"/>
    </source>
</evidence>
<comment type="catalytic activity">
    <reaction evidence="5">
        <text>(6S)-5-formyl-5,6,7,8-tetrahydrofolate + ATP = (6R)-5,10-methenyltetrahydrofolate + ADP + phosphate</text>
        <dbReference type="Rhea" id="RHEA:10488"/>
        <dbReference type="ChEBI" id="CHEBI:30616"/>
        <dbReference type="ChEBI" id="CHEBI:43474"/>
        <dbReference type="ChEBI" id="CHEBI:57455"/>
        <dbReference type="ChEBI" id="CHEBI:57457"/>
        <dbReference type="ChEBI" id="CHEBI:456216"/>
        <dbReference type="EC" id="6.3.3.2"/>
    </reaction>
</comment>
<evidence type="ECO:0000256" key="3">
    <source>
        <dbReference type="ARBA" id="ARBA00022840"/>
    </source>
</evidence>
<feature type="binding site" evidence="4">
    <location>
        <position position="58"/>
    </location>
    <ligand>
        <name>substrate</name>
    </ligand>
</feature>
<keyword evidence="5" id="KW-0460">Magnesium</keyword>
<dbReference type="NCBIfam" id="TIGR02727">
    <property type="entry name" value="MTHFS_bact"/>
    <property type="match status" value="1"/>
</dbReference>